<dbReference type="Proteomes" id="UP000255460">
    <property type="component" value="Unassembled WGS sequence"/>
</dbReference>
<keyword evidence="1" id="KW-0472">Membrane</keyword>
<sequence>MRFRVGFNANLRAPNMRYHLALLDGEVVGMIACICSFICIMSTGSAKFRNWW</sequence>
<reference evidence="2 3" key="1">
    <citation type="submission" date="2018-06" db="EMBL/GenBank/DDBJ databases">
        <authorList>
            <consortium name="Pathogen Informatics"/>
            <person name="Doyle S."/>
        </authorList>
    </citation>
    <scope>NUCLEOTIDE SEQUENCE [LARGE SCALE GENOMIC DNA]</scope>
    <source>
        <strain evidence="2 3">NCTC10418</strain>
    </source>
</reference>
<protein>
    <submittedName>
        <fullName evidence="2">Putative acetyltransferase</fullName>
    </submittedName>
</protein>
<gene>
    <name evidence="2" type="primary">phnO_2</name>
    <name evidence="2" type="ORF">NCTC10418_06963</name>
</gene>
<keyword evidence="2" id="KW-0808">Transferase</keyword>
<dbReference type="EMBL" id="UFZQ01000001">
    <property type="protein sequence ID" value="STE89240.1"/>
    <property type="molecule type" value="Genomic_DNA"/>
</dbReference>
<keyword evidence="1" id="KW-0812">Transmembrane</keyword>
<dbReference type="AlphaFoldDB" id="A0A376L4S1"/>
<organism evidence="2 3">
    <name type="scientific">Escherichia coli</name>
    <dbReference type="NCBI Taxonomy" id="562"/>
    <lineage>
        <taxon>Bacteria</taxon>
        <taxon>Pseudomonadati</taxon>
        <taxon>Pseudomonadota</taxon>
        <taxon>Gammaproteobacteria</taxon>
        <taxon>Enterobacterales</taxon>
        <taxon>Enterobacteriaceae</taxon>
        <taxon>Escherichia</taxon>
    </lineage>
</organism>
<evidence type="ECO:0000256" key="1">
    <source>
        <dbReference type="SAM" id="Phobius"/>
    </source>
</evidence>
<feature type="transmembrane region" description="Helical" evidence="1">
    <location>
        <begin position="21"/>
        <end position="43"/>
    </location>
</feature>
<accession>A0A376L4S1</accession>
<keyword evidence="1" id="KW-1133">Transmembrane helix</keyword>
<dbReference type="GO" id="GO:0016740">
    <property type="term" value="F:transferase activity"/>
    <property type="evidence" value="ECO:0007669"/>
    <property type="project" value="UniProtKB-KW"/>
</dbReference>
<evidence type="ECO:0000313" key="3">
    <source>
        <dbReference type="Proteomes" id="UP000255460"/>
    </source>
</evidence>
<proteinExistence type="predicted"/>
<name>A0A376L4S1_ECOLX</name>
<evidence type="ECO:0000313" key="2">
    <source>
        <dbReference type="EMBL" id="STE89240.1"/>
    </source>
</evidence>